<dbReference type="Proteomes" id="UP000465622">
    <property type="component" value="Chromosome"/>
</dbReference>
<dbReference type="AlphaFoldDB" id="A0AAI8TRM1"/>
<reference evidence="2" key="3">
    <citation type="submission" date="2023-03" db="EMBL/GenBank/DDBJ databases">
        <title>Draft genome sequence of a Mycolicibacterium mageritense strain H4_3_1 isolated from a hybrid biological-inorganic system reactor.</title>
        <authorList>
            <person name="Feng X."/>
            <person name="Kazama D."/>
            <person name="Sato K."/>
            <person name="Kobayashi H."/>
        </authorList>
    </citation>
    <scope>NUCLEOTIDE SEQUENCE</scope>
    <source>
        <strain evidence="2">H4_3_1</strain>
    </source>
</reference>
<evidence type="ECO:0000313" key="3">
    <source>
        <dbReference type="Proteomes" id="UP000465622"/>
    </source>
</evidence>
<evidence type="ECO:0000313" key="4">
    <source>
        <dbReference type="Proteomes" id="UP001241092"/>
    </source>
</evidence>
<proteinExistence type="predicted"/>
<reference evidence="1 3" key="1">
    <citation type="journal article" date="2019" name="Emerg. Microbes Infect.">
        <title>Comprehensive subspecies identification of 175 nontuberculous mycobacteria species based on 7547 genomic profiles.</title>
        <authorList>
            <person name="Matsumoto Y."/>
            <person name="Kinjo T."/>
            <person name="Motooka D."/>
            <person name="Nabeya D."/>
            <person name="Jung N."/>
            <person name="Uechi K."/>
            <person name="Horii T."/>
            <person name="Iida T."/>
            <person name="Fujita J."/>
            <person name="Nakamura S."/>
        </authorList>
    </citation>
    <scope>NUCLEOTIDE SEQUENCE [LARGE SCALE GENOMIC DNA]</scope>
    <source>
        <strain evidence="1 3">JCM 12375</strain>
    </source>
</reference>
<protein>
    <submittedName>
        <fullName evidence="2">Uncharacterized protein</fullName>
    </submittedName>
</protein>
<dbReference type="NCBIfam" id="NF046112">
    <property type="entry name" value="MSMEG_6209_Nter"/>
    <property type="match status" value="1"/>
</dbReference>
<organism evidence="2 4">
    <name type="scientific">Mycolicibacterium mageritense</name>
    <name type="common">Mycobacterium mageritense</name>
    <dbReference type="NCBI Taxonomy" id="53462"/>
    <lineage>
        <taxon>Bacteria</taxon>
        <taxon>Bacillati</taxon>
        <taxon>Actinomycetota</taxon>
        <taxon>Actinomycetes</taxon>
        <taxon>Mycobacteriales</taxon>
        <taxon>Mycobacteriaceae</taxon>
        <taxon>Mycolicibacterium</taxon>
    </lineage>
</organism>
<dbReference type="RefSeq" id="WP_036431786.1">
    <property type="nucleotide sequence ID" value="NZ_AP022567.1"/>
</dbReference>
<dbReference type="Proteomes" id="UP001241092">
    <property type="component" value="Chromosome"/>
</dbReference>
<evidence type="ECO:0000313" key="2">
    <source>
        <dbReference type="EMBL" id="BDY27589.1"/>
    </source>
</evidence>
<sequence>MLGKSEKELVADVEDRLAQRFTDLPRDLVSDAVITAHTRFEHSIIRDFVPLLVERRVRSELEQQLGAAQLATT</sequence>
<accession>A0AAI8TRM1</accession>
<evidence type="ECO:0000313" key="1">
    <source>
        <dbReference type="EMBL" id="BBX33884.1"/>
    </source>
</evidence>
<reference evidence="1" key="2">
    <citation type="submission" date="2020-02" db="EMBL/GenBank/DDBJ databases">
        <authorList>
            <person name="Matsumoto Y."/>
            <person name="Motooka D."/>
            <person name="Nakamura S."/>
        </authorList>
    </citation>
    <scope>NUCLEOTIDE SEQUENCE</scope>
    <source>
        <strain evidence="1">JCM 12375</strain>
    </source>
</reference>
<name>A0AAI8TRM1_MYCME</name>
<dbReference type="EMBL" id="AP027452">
    <property type="protein sequence ID" value="BDY27589.1"/>
    <property type="molecule type" value="Genomic_DNA"/>
</dbReference>
<dbReference type="Gene3D" id="1.10.8.1060">
    <property type="entry name" value="Corynebacterium glutamicum thioredoxin-dependent arsenate reductase, N-terminal domain"/>
    <property type="match status" value="1"/>
</dbReference>
<keyword evidence="3" id="KW-1185">Reference proteome</keyword>
<gene>
    <name evidence="2" type="ORF">hbim_01514</name>
    <name evidence="1" type="ORF">MMAGJ_31660</name>
</gene>
<dbReference type="EMBL" id="AP022567">
    <property type="protein sequence ID" value="BBX33884.1"/>
    <property type="molecule type" value="Genomic_DNA"/>
</dbReference>